<evidence type="ECO:0000256" key="2">
    <source>
        <dbReference type="ARBA" id="ARBA00001966"/>
    </source>
</evidence>
<evidence type="ECO:0000313" key="15">
    <source>
        <dbReference type="EMBL" id="KAH3680307.1"/>
    </source>
</evidence>
<dbReference type="InterPro" id="IPR006067">
    <property type="entry name" value="NO2/SO3_Rdtase_4Fe4S_dom"/>
</dbReference>
<dbReference type="PROSITE" id="PS00365">
    <property type="entry name" value="NIR_SIR"/>
    <property type="match status" value="1"/>
</dbReference>
<reference evidence="15" key="2">
    <citation type="submission" date="2021-01" db="EMBL/GenBank/DDBJ databases">
        <authorList>
            <person name="Schikora-Tamarit M.A."/>
        </authorList>
    </citation>
    <scope>NUCLEOTIDE SEQUENCE</scope>
    <source>
        <strain evidence="15">CBS6341</strain>
    </source>
</reference>
<dbReference type="Pfam" id="PF00258">
    <property type="entry name" value="Flavodoxin_1"/>
    <property type="match status" value="1"/>
</dbReference>
<dbReference type="InterPro" id="IPR045854">
    <property type="entry name" value="NO2/SO3_Rdtase_4Fe4S_sf"/>
</dbReference>
<comment type="cofactor">
    <cofactor evidence="1">
        <name>siroheme</name>
        <dbReference type="ChEBI" id="CHEBI:60052"/>
    </cofactor>
</comment>
<keyword evidence="7" id="KW-0349">Heme</keyword>
<evidence type="ECO:0000256" key="9">
    <source>
        <dbReference type="ARBA" id="ARBA00022857"/>
    </source>
</evidence>
<gene>
    <name evidence="15" type="ORF">WICMUC_000374</name>
</gene>
<dbReference type="GO" id="GO:0004783">
    <property type="term" value="F:sulfite reductase (NADPH) activity"/>
    <property type="evidence" value="ECO:0007669"/>
    <property type="project" value="UniProtKB-EC"/>
</dbReference>
<dbReference type="PRINTS" id="PR00369">
    <property type="entry name" value="FLAVODOXIN"/>
</dbReference>
<feature type="domain" description="Flavodoxin-like" evidence="14">
    <location>
        <begin position="584"/>
        <end position="733"/>
    </location>
</feature>
<evidence type="ECO:0000256" key="10">
    <source>
        <dbReference type="ARBA" id="ARBA00023002"/>
    </source>
</evidence>
<evidence type="ECO:0000256" key="5">
    <source>
        <dbReference type="ARBA" id="ARBA00012604"/>
    </source>
</evidence>
<evidence type="ECO:0000256" key="7">
    <source>
        <dbReference type="ARBA" id="ARBA00022617"/>
    </source>
</evidence>
<dbReference type="GO" id="GO:0020037">
    <property type="term" value="F:heme binding"/>
    <property type="evidence" value="ECO:0007669"/>
    <property type="project" value="InterPro"/>
</dbReference>
<protein>
    <recommendedName>
        <fullName evidence="5">assimilatory sulfite reductase (NADPH)</fullName>
        <ecNumber evidence="5">1.8.1.2</ecNumber>
    </recommendedName>
</protein>
<evidence type="ECO:0000256" key="1">
    <source>
        <dbReference type="ARBA" id="ARBA00001929"/>
    </source>
</evidence>
<dbReference type="InterPro" id="IPR006066">
    <property type="entry name" value="NO2/SO3_Rdtase_FeS/sirohaem_BS"/>
</dbReference>
<dbReference type="FunFam" id="3.40.50.360:FF:000016">
    <property type="entry name" value="Sulfite reductase subunit beta"/>
    <property type="match status" value="1"/>
</dbReference>
<keyword evidence="9" id="KW-0521">NADP</keyword>
<dbReference type="Gene3D" id="3.30.413.10">
    <property type="entry name" value="Sulfite Reductase Hemoprotein, domain 1"/>
    <property type="match status" value="2"/>
</dbReference>
<dbReference type="FunFam" id="3.30.413.10:FF:000004">
    <property type="entry name" value="Sulfite reductase [NADPH] hemoprotein beta-component"/>
    <property type="match status" value="1"/>
</dbReference>
<dbReference type="NCBIfam" id="NF010029">
    <property type="entry name" value="PRK13504.1"/>
    <property type="match status" value="1"/>
</dbReference>
<dbReference type="EC" id="1.8.1.2" evidence="5"/>
<dbReference type="GO" id="GO:0046872">
    <property type="term" value="F:metal ion binding"/>
    <property type="evidence" value="ECO:0007669"/>
    <property type="project" value="UniProtKB-KW"/>
</dbReference>
<dbReference type="InterPro" id="IPR005117">
    <property type="entry name" value="NiRdtase/SiRdtase_haem-b_fer"/>
</dbReference>
<dbReference type="InterPro" id="IPR029061">
    <property type="entry name" value="THDP-binding"/>
</dbReference>
<dbReference type="GO" id="GO:0050311">
    <property type="term" value="F:sulfite reductase (ferredoxin) activity"/>
    <property type="evidence" value="ECO:0007669"/>
    <property type="project" value="TreeGrafter"/>
</dbReference>
<dbReference type="SUPFAM" id="SSF52218">
    <property type="entry name" value="Flavoproteins"/>
    <property type="match status" value="1"/>
</dbReference>
<dbReference type="SUPFAM" id="SSF56014">
    <property type="entry name" value="Nitrite and sulphite reductase 4Fe-4S domain-like"/>
    <property type="match status" value="2"/>
</dbReference>
<evidence type="ECO:0000256" key="6">
    <source>
        <dbReference type="ARBA" id="ARBA00022485"/>
    </source>
</evidence>
<dbReference type="InterPro" id="IPR036136">
    <property type="entry name" value="Nit/Sulf_reduc_fer-like_dom_sf"/>
</dbReference>
<evidence type="ECO:0000259" key="14">
    <source>
        <dbReference type="PROSITE" id="PS50902"/>
    </source>
</evidence>
<dbReference type="Gene3D" id="3.40.50.970">
    <property type="match status" value="1"/>
</dbReference>
<keyword evidence="6" id="KW-0004">4Fe-4S</keyword>
<sequence>MSIYNYTYKEFVDILPLINQSSNLYQIKLDENSDYQLIHNVKDLGIVLISTSKDQILSHTLLSNLLFNNKFNVFHFYNVEFLPTIIEYQSLINNKIDSLQSGIELLSSNGFNVEYFTHYKPWSFTSINTSLIHLGSYYESLKSNLPSNYSIVRINILPLNLTKLFEILSNSINSITILQQSLQKPIGQFSTLLLEFFQDQSLINNSIDKISSSSISSNYEKFAEIFQIIDSNLKLDIPLQNLFFGIENNNKSLISNDELIKLEKIQSLESSYLNILNQLFNQNNELNILNQFQSKNLNELNPSFAFGKYLYHKEQQLKLIQLIKNSLDSSIIKSDELIKYLQNWLINPSNDNIDEIKKLLIKEFNDDDEILKLKDYFTITQNWLITSDSWSNDLGNSGLHQLLKSNENVNLLVVDNETYDSKVQNLSQKKDIGLYALNYGNSYVGSIAIYSSYTQVLTTLIEASKFKGPSIILAYLPIKDENDSHLDILQNTKKSVETGFIPLYRFNPHLSNESEIFKLDSSIIKENLQKFLDRENKLTLLTSKNPLFARSLSQSNSTKITQEIKSKSSKAYTDLLTSLSKGNLSIYYASDGGQAENLSKNLAKKLIRLGLTIKIGSMDEIELDQLPNEENVVFITSTSGQGEFPQNGKKLWDSIKSANDLNLEFIKIAVFGLGDSLYWPRPQDKHYYNKPAVDLHKRLLTLGAKEIIGLGLGNDQDSDGHKTNYKPWELELINSFGLDASASNDPPPITNEDIKIGSNFLRGTIAEGLKDESTGAIAAPDQQLTKFHGIYMQDDRDLRDARKASGLEPFYIFMARVRLPGGITTPEQWLSLDELSDERANGTIKLTTRATFQLHGIVKHNLKPAIRKMNSVLMDTLGACGDVNRNVMISALPHNAKIHAQVDEVAKRISEHLLPQTTAYHEIWLQGPDPEDDSKDWPEKFNERKNGPKKFLVAGDAVQDVEPLYGPTYLPRKYKINITVPPYNDVDVWSSDVGLVAIVENNETIGFNVLVGGGMGSTHNNKKTYPRTGSNFGFVTADKVHIVCEKVMLVQRDFGNRKDRKNARLKYTVDTLGVEGYKAKVEEYWGEKFQPARDFEIKDNVDHFGWVTDELGLNHFTCFIENGRVENTPELPQKTGFRKVAEYFKSNPNSKGNFRLTGNQHVLISSVSKDELDDIKQILAEYKLDNTNFSGLRLSSAACVAFPTCGLAMAESERYLPVLVTKLEEYLETIGLRHDSIVMRMTGCPNGCARPWLAEVALVGKAYGVYNLMLGGGYHGQRLNKIYKQNLKEEEILATLKPLFKRWGLERQEGEHFGDFLIRVGVIKPTLEGKYFHDDIPEDA</sequence>
<dbReference type="GO" id="GO:0010181">
    <property type="term" value="F:FMN binding"/>
    <property type="evidence" value="ECO:0007669"/>
    <property type="project" value="InterPro"/>
</dbReference>
<name>A0A9P8PZA2_9ASCO</name>
<keyword evidence="8" id="KW-0479">Metal-binding</keyword>
<dbReference type="Pfam" id="PF03460">
    <property type="entry name" value="NIR_SIR_ferr"/>
    <property type="match status" value="2"/>
</dbReference>
<comment type="cofactor">
    <cofactor evidence="2">
        <name>[4Fe-4S] cluster</name>
        <dbReference type="ChEBI" id="CHEBI:49883"/>
    </cofactor>
</comment>
<comment type="caution">
    <text evidence="15">The sequence shown here is derived from an EMBL/GenBank/DDBJ whole genome shotgun (WGS) entry which is preliminary data.</text>
</comment>
<dbReference type="InterPro" id="IPR045169">
    <property type="entry name" value="NO2/SO3_Rdtase_4Fe4S_prot"/>
</dbReference>
<dbReference type="SUPFAM" id="SSF52518">
    <property type="entry name" value="Thiamin diphosphate-binding fold (THDP-binding)"/>
    <property type="match status" value="1"/>
</dbReference>
<comment type="pathway">
    <text evidence="3">Sulfur metabolism; hydrogen sulfide biosynthesis; hydrogen sulfide from sulfite (NADPH route): step 1/1.</text>
</comment>
<dbReference type="OrthoDB" id="1688044at2759"/>
<organism evidence="15 16">
    <name type="scientific">Wickerhamomyces mucosus</name>
    <dbReference type="NCBI Taxonomy" id="1378264"/>
    <lineage>
        <taxon>Eukaryota</taxon>
        <taxon>Fungi</taxon>
        <taxon>Dikarya</taxon>
        <taxon>Ascomycota</taxon>
        <taxon>Saccharomycotina</taxon>
        <taxon>Saccharomycetes</taxon>
        <taxon>Phaffomycetales</taxon>
        <taxon>Wickerhamomycetaceae</taxon>
        <taxon>Wickerhamomyces</taxon>
    </lineage>
</organism>
<dbReference type="FunFam" id="3.30.413.10:FF:000003">
    <property type="entry name" value="Sulfite reductase [NADPH] hemoprotein beta-component"/>
    <property type="match status" value="1"/>
</dbReference>
<keyword evidence="12" id="KW-0411">Iron-sulfur</keyword>
<dbReference type="InterPro" id="IPR001094">
    <property type="entry name" value="Flavdoxin-like"/>
</dbReference>
<comment type="similarity">
    <text evidence="4">Belongs to the nitrite and sulfite reductase 4Fe-4S domain family.</text>
</comment>
<keyword evidence="11" id="KW-0408">Iron</keyword>
<proteinExistence type="inferred from homology"/>
<dbReference type="Pfam" id="PF01077">
    <property type="entry name" value="NIR_SIR"/>
    <property type="match status" value="1"/>
</dbReference>
<evidence type="ECO:0000256" key="13">
    <source>
        <dbReference type="ARBA" id="ARBA00052219"/>
    </source>
</evidence>
<dbReference type="PANTHER" id="PTHR11493:SF47">
    <property type="entry name" value="SULFITE REDUCTASE [NADPH] SUBUNIT BETA"/>
    <property type="match status" value="1"/>
</dbReference>
<dbReference type="SUPFAM" id="SSF55124">
    <property type="entry name" value="Nitrite/Sulfite reductase N-terminal domain-like"/>
    <property type="match status" value="2"/>
</dbReference>
<dbReference type="Proteomes" id="UP000769528">
    <property type="component" value="Unassembled WGS sequence"/>
</dbReference>
<dbReference type="PROSITE" id="PS50902">
    <property type="entry name" value="FLAVODOXIN_LIKE"/>
    <property type="match status" value="1"/>
</dbReference>
<evidence type="ECO:0000256" key="3">
    <source>
        <dbReference type="ARBA" id="ARBA00004774"/>
    </source>
</evidence>
<keyword evidence="16" id="KW-1185">Reference proteome</keyword>
<dbReference type="EMBL" id="JAEUBF010000131">
    <property type="protein sequence ID" value="KAH3680307.1"/>
    <property type="molecule type" value="Genomic_DNA"/>
</dbReference>
<reference evidence="15" key="1">
    <citation type="journal article" date="2021" name="Open Biol.">
        <title>Shared evolutionary footprints suggest mitochondrial oxidative damage underlies multiple complex I losses in fungi.</title>
        <authorList>
            <person name="Schikora-Tamarit M.A."/>
            <person name="Marcet-Houben M."/>
            <person name="Nosek J."/>
            <person name="Gabaldon T."/>
        </authorList>
    </citation>
    <scope>NUCLEOTIDE SEQUENCE</scope>
    <source>
        <strain evidence="15">CBS6341</strain>
    </source>
</reference>
<dbReference type="InterPro" id="IPR029039">
    <property type="entry name" value="Flavoprotein-like_sf"/>
</dbReference>
<comment type="catalytic activity">
    <reaction evidence="13">
        <text>hydrogen sulfide + 3 NADP(+) + 3 H2O = sulfite + 3 NADPH + 4 H(+)</text>
        <dbReference type="Rhea" id="RHEA:13801"/>
        <dbReference type="ChEBI" id="CHEBI:15377"/>
        <dbReference type="ChEBI" id="CHEBI:15378"/>
        <dbReference type="ChEBI" id="CHEBI:17359"/>
        <dbReference type="ChEBI" id="CHEBI:29919"/>
        <dbReference type="ChEBI" id="CHEBI:57783"/>
        <dbReference type="ChEBI" id="CHEBI:58349"/>
        <dbReference type="EC" id="1.8.1.2"/>
    </reaction>
</comment>
<dbReference type="InterPro" id="IPR008254">
    <property type="entry name" value="Flavodoxin/NO_synth"/>
</dbReference>
<keyword evidence="10" id="KW-0560">Oxidoreductase</keyword>
<evidence type="ECO:0000256" key="11">
    <source>
        <dbReference type="ARBA" id="ARBA00023004"/>
    </source>
</evidence>
<dbReference type="GO" id="GO:0000103">
    <property type="term" value="P:sulfate assimilation"/>
    <property type="evidence" value="ECO:0007669"/>
    <property type="project" value="UniProtKB-ARBA"/>
</dbReference>
<evidence type="ECO:0000256" key="4">
    <source>
        <dbReference type="ARBA" id="ARBA00010429"/>
    </source>
</evidence>
<dbReference type="PANTHER" id="PTHR11493">
    <property type="entry name" value="SULFITE REDUCTASE [NADPH] SUBUNIT BETA-RELATED"/>
    <property type="match status" value="1"/>
</dbReference>
<evidence type="ECO:0000256" key="12">
    <source>
        <dbReference type="ARBA" id="ARBA00023014"/>
    </source>
</evidence>
<dbReference type="GO" id="GO:0051539">
    <property type="term" value="F:4 iron, 4 sulfur cluster binding"/>
    <property type="evidence" value="ECO:0007669"/>
    <property type="project" value="UniProtKB-KW"/>
</dbReference>
<dbReference type="GO" id="GO:0009337">
    <property type="term" value="C:sulfite reductase complex (NADPH)"/>
    <property type="evidence" value="ECO:0007669"/>
    <property type="project" value="TreeGrafter"/>
</dbReference>
<evidence type="ECO:0000256" key="8">
    <source>
        <dbReference type="ARBA" id="ARBA00022723"/>
    </source>
</evidence>
<accession>A0A9P8PZA2</accession>
<evidence type="ECO:0000313" key="16">
    <source>
        <dbReference type="Proteomes" id="UP000769528"/>
    </source>
</evidence>
<dbReference type="Gene3D" id="3.40.50.360">
    <property type="match status" value="1"/>
</dbReference>
<dbReference type="PRINTS" id="PR00397">
    <property type="entry name" value="SIROHAEM"/>
</dbReference>